<feature type="region of interest" description="Disordered" evidence="1">
    <location>
        <begin position="265"/>
        <end position="302"/>
    </location>
</feature>
<feature type="compositionally biased region" description="Polar residues" evidence="1">
    <location>
        <begin position="359"/>
        <end position="368"/>
    </location>
</feature>
<evidence type="ECO:0000313" key="2">
    <source>
        <dbReference type="EMBL" id="PHH82601.1"/>
    </source>
</evidence>
<dbReference type="InterPro" id="IPR010684">
    <property type="entry name" value="RNA_pol_II_trans_fac_SIII_A"/>
</dbReference>
<organism evidence="2 3">
    <name type="scientific">Ophiocordyceps australis</name>
    <dbReference type="NCBI Taxonomy" id="1399860"/>
    <lineage>
        <taxon>Eukaryota</taxon>
        <taxon>Fungi</taxon>
        <taxon>Dikarya</taxon>
        <taxon>Ascomycota</taxon>
        <taxon>Pezizomycotina</taxon>
        <taxon>Sordariomycetes</taxon>
        <taxon>Hypocreomycetidae</taxon>
        <taxon>Hypocreales</taxon>
        <taxon>Ophiocordycipitaceae</taxon>
        <taxon>Ophiocordyceps</taxon>
    </lineage>
</organism>
<evidence type="ECO:0000256" key="1">
    <source>
        <dbReference type="SAM" id="MobiDB-lite"/>
    </source>
</evidence>
<protein>
    <recommendedName>
        <fullName evidence="4">Elongin-A</fullName>
    </recommendedName>
</protein>
<keyword evidence="3" id="KW-1185">Reference proteome</keyword>
<dbReference type="GO" id="GO:0006368">
    <property type="term" value="P:transcription elongation by RNA polymerase II"/>
    <property type="evidence" value="ECO:0007669"/>
    <property type="project" value="InterPro"/>
</dbReference>
<dbReference type="Proteomes" id="UP000224854">
    <property type="component" value="Unassembled WGS sequence"/>
</dbReference>
<feature type="region of interest" description="Disordered" evidence="1">
    <location>
        <begin position="318"/>
        <end position="368"/>
    </location>
</feature>
<dbReference type="InterPro" id="IPR051870">
    <property type="entry name" value="Elongin-A_domain"/>
</dbReference>
<feature type="compositionally biased region" description="Polar residues" evidence="1">
    <location>
        <begin position="155"/>
        <end position="167"/>
    </location>
</feature>
<dbReference type="PANTHER" id="PTHR15141:SF76">
    <property type="entry name" value="TRANSCRIPTION ELONGATION FACTOR B POLYPEPTIDE 3"/>
    <property type="match status" value="1"/>
</dbReference>
<dbReference type="Gene3D" id="6.10.250.3180">
    <property type="match status" value="1"/>
</dbReference>
<sequence>MPLKSLFELATSACLQHIKEINSIGDFLPYPTMRHILTKIESATQLRQIELNSPQIQGETGEIWTKIIENDFPLEYRANTYLPSSPDKWYRVWQKYKREHDAALKQSEEQLKSALLGLQEDKEKNVSKIVERKHLPPAGRTKRFPSRDTGASRFSFASGSRTKTHNGASVMKRVRREVQEIATIHGALSRVVKAPVRSAAAKLPVPATSATTMAYHGRRDAPSRAIVLNSDDEDNIGNGDIKPVPADAVKKRIVNSAKVSLLKKKPEGVPGITPASKTSSTKSHAQNDDNVAVGSQDHAKSQGMDKFVATTKMTGRGAATLANKFGRRPSKPQMDTKPHNRPSAPDGQDDEDLGKVSLPNKTTQPDEQMTCIDTWTATSPTRLVSAPKRKRKAVDHFIRPKKNRTG</sequence>
<dbReference type="Pfam" id="PF06881">
    <property type="entry name" value="Elongin_A"/>
    <property type="match status" value="1"/>
</dbReference>
<dbReference type="EMBL" id="NJEU01000050">
    <property type="protein sequence ID" value="PHH82601.1"/>
    <property type="molecule type" value="Genomic_DNA"/>
</dbReference>
<reference evidence="2 3" key="1">
    <citation type="submission" date="2017-06" db="EMBL/GenBank/DDBJ databases">
        <title>Ant-infecting Ophiocordyceps genomes reveal a high diversity of potential behavioral manipulation genes and a possible major role for enterotoxins.</title>
        <authorList>
            <person name="De Bekker C."/>
            <person name="Evans H.C."/>
            <person name="Brachmann A."/>
            <person name="Hughes D.P."/>
        </authorList>
    </citation>
    <scope>NUCLEOTIDE SEQUENCE [LARGE SCALE GENOMIC DNA]</scope>
    <source>
        <strain evidence="2 3">1348a</strain>
    </source>
</reference>
<dbReference type="AlphaFoldDB" id="A0A2C5ZTC6"/>
<dbReference type="GO" id="GO:0070449">
    <property type="term" value="C:elongin complex"/>
    <property type="evidence" value="ECO:0007669"/>
    <property type="project" value="InterPro"/>
</dbReference>
<feature type="region of interest" description="Disordered" evidence="1">
    <location>
        <begin position="384"/>
        <end position="406"/>
    </location>
</feature>
<evidence type="ECO:0008006" key="4">
    <source>
        <dbReference type="Google" id="ProtNLM"/>
    </source>
</evidence>
<feature type="compositionally biased region" description="Polar residues" evidence="1">
    <location>
        <begin position="275"/>
        <end position="284"/>
    </location>
</feature>
<evidence type="ECO:0000313" key="3">
    <source>
        <dbReference type="Proteomes" id="UP000224854"/>
    </source>
</evidence>
<feature type="region of interest" description="Disordered" evidence="1">
    <location>
        <begin position="137"/>
        <end position="169"/>
    </location>
</feature>
<proteinExistence type="predicted"/>
<feature type="compositionally biased region" description="Basic residues" evidence="1">
    <location>
        <begin position="387"/>
        <end position="406"/>
    </location>
</feature>
<dbReference type="OrthoDB" id="21513at2759"/>
<dbReference type="PANTHER" id="PTHR15141">
    <property type="entry name" value="TRANSCRIPTION ELONGATION FACTOR B POLYPEPTIDE 3"/>
    <property type="match status" value="1"/>
</dbReference>
<accession>A0A2C5ZTC6</accession>
<comment type="caution">
    <text evidence="2">The sequence shown here is derived from an EMBL/GenBank/DDBJ whole genome shotgun (WGS) entry which is preliminary data.</text>
</comment>
<gene>
    <name evidence="2" type="ORF">CDD82_5445</name>
</gene>
<name>A0A2C5ZTC6_9HYPO</name>